<name>A0A1C6HRC4_9FIRM</name>
<dbReference type="Pfam" id="PF02481">
    <property type="entry name" value="DNA_processg_A"/>
    <property type="match status" value="1"/>
</dbReference>
<dbReference type="EMBL" id="FMHG01000001">
    <property type="protein sequence ID" value="SCJ59968.1"/>
    <property type="molecule type" value="Genomic_DNA"/>
</dbReference>
<dbReference type="AlphaFoldDB" id="A0A1C6HRC4"/>
<dbReference type="InterPro" id="IPR057666">
    <property type="entry name" value="DrpA_SLOG"/>
</dbReference>
<feature type="region of interest" description="Disordered" evidence="2">
    <location>
        <begin position="280"/>
        <end position="299"/>
    </location>
</feature>
<dbReference type="GO" id="GO:0009294">
    <property type="term" value="P:DNA-mediated transformation"/>
    <property type="evidence" value="ECO:0007669"/>
    <property type="project" value="InterPro"/>
</dbReference>
<gene>
    <name evidence="4" type="primary">smf</name>
    <name evidence="4" type="ORF">SAMEA3545359_00989</name>
</gene>
<accession>A0A1C6HRC4</accession>
<proteinExistence type="inferred from homology"/>
<dbReference type="InterPro" id="IPR003488">
    <property type="entry name" value="DprA"/>
</dbReference>
<protein>
    <submittedName>
        <fullName evidence="4">DNA protecting protein DprA</fullName>
    </submittedName>
</protein>
<evidence type="ECO:0000313" key="4">
    <source>
        <dbReference type="EMBL" id="SCJ59968.1"/>
    </source>
</evidence>
<organism evidence="4">
    <name type="scientific">uncultured Anaerotruncus sp</name>
    <dbReference type="NCBI Taxonomy" id="905011"/>
    <lineage>
        <taxon>Bacteria</taxon>
        <taxon>Bacillati</taxon>
        <taxon>Bacillota</taxon>
        <taxon>Clostridia</taxon>
        <taxon>Eubacteriales</taxon>
        <taxon>Oscillospiraceae</taxon>
        <taxon>Anaerotruncus</taxon>
        <taxon>environmental samples</taxon>
    </lineage>
</organism>
<evidence type="ECO:0000256" key="2">
    <source>
        <dbReference type="SAM" id="MobiDB-lite"/>
    </source>
</evidence>
<comment type="similarity">
    <text evidence="1">Belongs to the DprA/Smf family.</text>
</comment>
<feature type="domain" description="Smf/DprA SLOG" evidence="3">
    <location>
        <begin position="74"/>
        <end position="278"/>
    </location>
</feature>
<dbReference type="PANTHER" id="PTHR43022">
    <property type="entry name" value="PROTEIN SMF"/>
    <property type="match status" value="1"/>
</dbReference>
<evidence type="ECO:0000259" key="3">
    <source>
        <dbReference type="Pfam" id="PF02481"/>
    </source>
</evidence>
<dbReference type="Gene3D" id="3.40.50.450">
    <property type="match status" value="1"/>
</dbReference>
<reference evidence="4" key="1">
    <citation type="submission" date="2015-09" db="EMBL/GenBank/DDBJ databases">
        <authorList>
            <consortium name="Pathogen Informatics"/>
        </authorList>
    </citation>
    <scope>NUCLEOTIDE SEQUENCE</scope>
    <source>
        <strain evidence="4">2789STDY5834896</strain>
    </source>
</reference>
<dbReference type="PANTHER" id="PTHR43022:SF1">
    <property type="entry name" value="PROTEIN SMF"/>
    <property type="match status" value="1"/>
</dbReference>
<evidence type="ECO:0000256" key="1">
    <source>
        <dbReference type="ARBA" id="ARBA00006525"/>
    </source>
</evidence>
<dbReference type="SUPFAM" id="SSF102405">
    <property type="entry name" value="MCP/YpsA-like"/>
    <property type="match status" value="1"/>
</dbReference>
<sequence length="352" mass="36901">MNSADMAAWQQLQALLGPGSHRLRPVLRHFGSPQNVWRQGADIDFLTGEERRRLANLRQNFVPFTDLPKNCGMVAFGTPGYPAALDDLANPPALLYFQGDLSLLQRPVTAVVGSRRIDGYGRQVCGHYAAALAQAGRVVLSGTALGADSCAHRAALAAGGKTVAVLPGGFFHPAPVRSAALLRDIAAAGGLILSEYRLDCPVQKAGYYQRNRLLAALGRQLFIPQCGAAGGAQMTADYALKLGRPVYAAAGDIFSEHAQGLTALLQKGARATASPADMGLAPAVPSAAPPPPGSEPDSPLWPLFAGGRALLLEEVLAAGGMPPGAAMQALSRLELEGLLLRRSDGRYAKTKK</sequence>